<protein>
    <submittedName>
        <fullName evidence="3">Uncharacterized protein</fullName>
    </submittedName>
</protein>
<evidence type="ECO:0000313" key="4">
    <source>
        <dbReference type="Proteomes" id="UP000722485"/>
    </source>
</evidence>
<gene>
    <name evidence="3" type="ORF">G7Z17_g33</name>
</gene>
<dbReference type="EMBL" id="JAANBB010000001">
    <property type="protein sequence ID" value="KAF7558205.1"/>
    <property type="molecule type" value="Genomic_DNA"/>
</dbReference>
<reference evidence="3" key="1">
    <citation type="submission" date="2020-03" db="EMBL/GenBank/DDBJ databases">
        <title>Draft Genome Sequence of Cylindrodendrum hubeiense.</title>
        <authorList>
            <person name="Buettner E."/>
            <person name="Kellner H."/>
        </authorList>
    </citation>
    <scope>NUCLEOTIDE SEQUENCE</scope>
    <source>
        <strain evidence="3">IHI 201604</strain>
    </source>
</reference>
<evidence type="ECO:0000256" key="1">
    <source>
        <dbReference type="SAM" id="MobiDB-lite"/>
    </source>
</evidence>
<accession>A0A9P5HQI8</accession>
<organism evidence="3 4">
    <name type="scientific">Cylindrodendrum hubeiense</name>
    <dbReference type="NCBI Taxonomy" id="595255"/>
    <lineage>
        <taxon>Eukaryota</taxon>
        <taxon>Fungi</taxon>
        <taxon>Dikarya</taxon>
        <taxon>Ascomycota</taxon>
        <taxon>Pezizomycotina</taxon>
        <taxon>Sordariomycetes</taxon>
        <taxon>Hypocreomycetidae</taxon>
        <taxon>Hypocreales</taxon>
        <taxon>Nectriaceae</taxon>
        <taxon>Cylindrodendrum</taxon>
    </lineage>
</organism>
<sequence length="303" mass="31904">MLTKLALKYAQSPEAASPLTFVQSPKTTIFPPRFDKSPEAAFPSDAPEVYHPPLRAIDDSLALVKEDYPLGHSAAAASTYAGTYYQPVPPSTRGGKRFHCGCSLAVLILSIIIAILSITVIGLAAGTGIATNNYNDANQKLEALSSSYDSLATATGSSATASDSSATATSSSAESTSTNYSALTNGCSDTDETTTGVTYTSKFFDNATYIMYCNKDAQNNPLFSLFTGDFDGCMEACTAWNTYSATNATACRAVSFIPFWANITDARNGNSAGDCWLKPGPQSKGNLTTPNIGTECHAAIWDS</sequence>
<proteinExistence type="predicted"/>
<keyword evidence="2" id="KW-0472">Membrane</keyword>
<name>A0A9P5HQI8_9HYPO</name>
<keyword evidence="2" id="KW-0812">Transmembrane</keyword>
<comment type="caution">
    <text evidence="3">The sequence shown here is derived from an EMBL/GenBank/DDBJ whole genome shotgun (WGS) entry which is preliminary data.</text>
</comment>
<dbReference type="OrthoDB" id="5358884at2759"/>
<keyword evidence="2" id="KW-1133">Transmembrane helix</keyword>
<keyword evidence="4" id="KW-1185">Reference proteome</keyword>
<feature type="transmembrane region" description="Helical" evidence="2">
    <location>
        <begin position="102"/>
        <end position="125"/>
    </location>
</feature>
<dbReference type="Proteomes" id="UP000722485">
    <property type="component" value="Unassembled WGS sequence"/>
</dbReference>
<evidence type="ECO:0000256" key="2">
    <source>
        <dbReference type="SAM" id="Phobius"/>
    </source>
</evidence>
<dbReference type="AlphaFoldDB" id="A0A9P5HQI8"/>
<evidence type="ECO:0000313" key="3">
    <source>
        <dbReference type="EMBL" id="KAF7558205.1"/>
    </source>
</evidence>
<feature type="region of interest" description="Disordered" evidence="1">
    <location>
        <begin position="157"/>
        <end position="180"/>
    </location>
</feature>